<feature type="region of interest" description="Disordered" evidence="1">
    <location>
        <begin position="202"/>
        <end position="236"/>
    </location>
</feature>
<name>A0AAD2FV23_9STRA</name>
<proteinExistence type="predicted"/>
<reference evidence="3" key="1">
    <citation type="submission" date="2023-08" db="EMBL/GenBank/DDBJ databases">
        <authorList>
            <person name="Audoor S."/>
            <person name="Bilcke G."/>
        </authorList>
    </citation>
    <scope>NUCLEOTIDE SEQUENCE</scope>
</reference>
<evidence type="ECO:0000313" key="4">
    <source>
        <dbReference type="Proteomes" id="UP001295423"/>
    </source>
</evidence>
<evidence type="ECO:0000256" key="1">
    <source>
        <dbReference type="SAM" id="MobiDB-lite"/>
    </source>
</evidence>
<keyword evidence="4" id="KW-1185">Reference proteome</keyword>
<feature type="compositionally biased region" description="Polar residues" evidence="1">
    <location>
        <begin position="1"/>
        <end position="11"/>
    </location>
</feature>
<feature type="compositionally biased region" description="Polar residues" evidence="1">
    <location>
        <begin position="211"/>
        <end position="222"/>
    </location>
</feature>
<feature type="region of interest" description="Disordered" evidence="1">
    <location>
        <begin position="1"/>
        <end position="28"/>
    </location>
</feature>
<dbReference type="PANTHER" id="PTHR33418:SF1">
    <property type="entry name" value="HELICASE-ASSOCIATED DOMAIN-CONTAINING PROTEIN"/>
    <property type="match status" value="1"/>
</dbReference>
<gene>
    <name evidence="3" type="ORF">CYCCA115_LOCUS14686</name>
</gene>
<protein>
    <recommendedName>
        <fullName evidence="2">Helicase-associated domain-containing protein</fullName>
    </recommendedName>
</protein>
<dbReference type="Gene3D" id="6.10.140.530">
    <property type="match status" value="1"/>
</dbReference>
<dbReference type="InterPro" id="IPR005114">
    <property type="entry name" value="Helicase_assoc"/>
</dbReference>
<sequence length="642" mass="72228">MNQSHANSQYRYHQHNESDQPPQGGAEGCNAEVLKTFEMQDDSSLLFWEGDHSNNNVIDQDSLQNTEGNLMDTTNRNVLQADNLHGEGLNVPTTVRTLTRNQQQHQTKTSSDDFKTFLDASTEHGMSSEYNATASPRASSDESLFTPSGNRRATQTPMDQFLQEFEKECDGMKKRQPHKVSQNQLDISLVRHGLDQFITQFGSPTKDVTDVNPNASDCIQPSSKKRDKKNPSDDRFSQFIPYMDQKMPARPSEEEAVLTLNTGIVPMTGAGDTTSIPSNHVFRDENLRTMHELQENPRMVSFQDALSFTNSNRICDTIAVQDPTMIIRPANDSEQALGMVTDESVSEESATDDALADSACCLIQPLPFHLPHTLEGMKVKEEESMALEGPLSFDVKVTGMDALHPFGNLFAIEDLQKDLLGCDRNKRSLETKDDLSHRLKRVKSSHDPQDDLDIGAILAIEENMLVTKVSEQFVSKIATSETKTNKTDNPIRIKFSKKFSKMYNQCLSFRETHGHCAIPLELPENPGLAKWARTMRMAHSRTVRGLVNSTASLSEKEILELNKIGFCWNLKEYHWNATFESLRDQLRECGVAGDRQTRWLKAQQKRLDEDKLRSDQARKILSLQSGPFLGVSATTPLKSTWV</sequence>
<comment type="caution">
    <text evidence="3">The sequence shown here is derived from an EMBL/GenBank/DDBJ whole genome shotgun (WGS) entry which is preliminary data.</text>
</comment>
<evidence type="ECO:0000259" key="2">
    <source>
        <dbReference type="Pfam" id="PF03457"/>
    </source>
</evidence>
<dbReference type="AlphaFoldDB" id="A0AAD2FV23"/>
<accession>A0AAD2FV23</accession>
<evidence type="ECO:0000313" key="3">
    <source>
        <dbReference type="EMBL" id="CAJ1954091.1"/>
    </source>
</evidence>
<dbReference type="EMBL" id="CAKOGP040001858">
    <property type="protein sequence ID" value="CAJ1954091.1"/>
    <property type="molecule type" value="Genomic_DNA"/>
</dbReference>
<dbReference type="PANTHER" id="PTHR33418">
    <property type="entry name" value="HELICASE-ASSOCIATED"/>
    <property type="match status" value="1"/>
</dbReference>
<feature type="domain" description="Helicase-associated" evidence="2">
    <location>
        <begin position="497"/>
        <end position="566"/>
    </location>
</feature>
<feature type="region of interest" description="Disordered" evidence="1">
    <location>
        <begin position="128"/>
        <end position="156"/>
    </location>
</feature>
<dbReference type="Pfam" id="PF03457">
    <property type="entry name" value="HA"/>
    <property type="match status" value="1"/>
</dbReference>
<dbReference type="Proteomes" id="UP001295423">
    <property type="component" value="Unassembled WGS sequence"/>
</dbReference>
<organism evidence="3 4">
    <name type="scientific">Cylindrotheca closterium</name>
    <dbReference type="NCBI Taxonomy" id="2856"/>
    <lineage>
        <taxon>Eukaryota</taxon>
        <taxon>Sar</taxon>
        <taxon>Stramenopiles</taxon>
        <taxon>Ochrophyta</taxon>
        <taxon>Bacillariophyta</taxon>
        <taxon>Bacillariophyceae</taxon>
        <taxon>Bacillariophycidae</taxon>
        <taxon>Bacillariales</taxon>
        <taxon>Bacillariaceae</taxon>
        <taxon>Cylindrotheca</taxon>
    </lineage>
</organism>